<gene>
    <name evidence="2" type="ORF">CSW10_01275</name>
</gene>
<keyword evidence="3" id="KW-1185">Reference proteome</keyword>
<feature type="compositionally biased region" description="Basic and acidic residues" evidence="1">
    <location>
        <begin position="505"/>
        <end position="527"/>
    </location>
</feature>
<feature type="region of interest" description="Disordered" evidence="1">
    <location>
        <begin position="908"/>
        <end position="929"/>
    </location>
</feature>
<dbReference type="Proteomes" id="UP000224629">
    <property type="component" value="Chromosome"/>
</dbReference>
<evidence type="ECO:0000256" key="1">
    <source>
        <dbReference type="SAM" id="MobiDB-lite"/>
    </source>
</evidence>
<dbReference type="RefSeq" id="WP_099451861.1">
    <property type="nucleotide sequence ID" value="NZ_CP024161.1"/>
</dbReference>
<protein>
    <recommendedName>
        <fullName evidence="4">P102/LppT family protein</fullName>
    </recommendedName>
</protein>
<organism evidence="2 3">
    <name type="scientific">Mesomycoplasma dispar</name>
    <dbReference type="NCBI Taxonomy" id="86660"/>
    <lineage>
        <taxon>Bacteria</taxon>
        <taxon>Bacillati</taxon>
        <taxon>Mycoplasmatota</taxon>
        <taxon>Mycoplasmoidales</taxon>
        <taxon>Metamycoplasmataceae</taxon>
        <taxon>Mesomycoplasma</taxon>
    </lineage>
</organism>
<reference evidence="2" key="1">
    <citation type="submission" date="2017-10" db="EMBL/GenBank/DDBJ databases">
        <title>Genome-wide analysis of the first isolated strain mycoplasma dispar GS01.</title>
        <authorList>
            <person name="Hao H."/>
            <person name="Chen S."/>
            <person name="Zhao P."/>
            <person name="Chu Y."/>
            <person name="Liu Y."/>
        </authorList>
    </citation>
    <scope>NUCLEOTIDE SEQUENCE [LARGE SCALE GENOMIC DNA]</scope>
    <source>
        <strain evidence="2">GS01</strain>
    </source>
</reference>
<evidence type="ECO:0008006" key="4">
    <source>
        <dbReference type="Google" id="ProtNLM"/>
    </source>
</evidence>
<sequence>MKSKKQFKIIAIGLGTTIIASGIVGVSVGISSYNKSYFQKVIEKSNEFKLDTKSVFDNEKVANSLDKVKIVPKFTDFSAKSAFELAKNPLYSFDLAQAFDFSDLEKQGFEVSFDFNSAKVEKNAINNVLVFVTDPKTNATLSKKVNFSGFSPKTESNQLQDFNVDTVKSSLVLKSKLLTSASELKVRLENSYAKFRKSADSAESLERALVENNLNLNLVNAQDLPTYLDNNQIIKPILKDTSLVFKDVDDKKGTLTFSLEIENLVTKTKQSLDLKIQGLNTNEEIFKGLSDEISQKAAKIFKLKKEIQAELINQDQSLAQKIYAKSNTNFDFSKYFDTNNLQEKILFSSADGQTWQLKITPSLKKLDDKEAAELAKNSQVRFSLTISANKIGRTPIKISDFELDFDLQPDLRSLERKIAKAQGSVAKITNFSLNKPESAPTVTATQINLYVKQIFDIIKSNSSSDNSTIAEKVASNAYFLEHGKTGTDEEIKKFKEKLTSEISKDSTVKVESPEEEKDPKKPEEAESAKNGLGVAVVKTLLLAKTDPENIDLKFNLTPLTKAVELNFAIVNKKTNENLADSKIVVNNVFSAKTAFDVAKEFSPLVFIDGKNDVKTESDGQSILTDFGRPELKFKGYIKKENDGYSITKSIKFQEKPAEGSGSAGSAVGGKGGNQSNPTDIQHGSFFLAFKINGINDFNKHYLVASKEGKGLFIQKVRNVEAKASFKNDESGKRQEIEAQQISNESPKFAYILGMDFDVNFGELFNNGQGVQVGNGVQRPVTKQQALVLPPEILKEIKANQFPELTRESINDTKITLKNQVMWGREFQQNNNFESDAQFIQDGSTIVLELFIKKENGSGGKLELTGYSSTSKRPKFDKVFSTTSFKKGVGNLKDINTYNLDYYQIGPNPEVVKTSQDSQTDDQGLKPPTYPDSRAKVLIKAFSAIRNSDFGGDEEATKVAREKVLESFVNAYLE</sequence>
<dbReference type="NCBIfam" id="NF038058">
    <property type="entry name" value="adhes_P110_Nter"/>
    <property type="match status" value="1"/>
</dbReference>
<feature type="region of interest" description="Disordered" evidence="1">
    <location>
        <begin position="655"/>
        <end position="675"/>
    </location>
</feature>
<feature type="region of interest" description="Disordered" evidence="1">
    <location>
        <begin position="505"/>
        <end position="528"/>
    </location>
</feature>
<accession>A0ABN5DR81</accession>
<proteinExistence type="predicted"/>
<name>A0ABN5DR81_9BACT</name>
<evidence type="ECO:0000313" key="3">
    <source>
        <dbReference type="Proteomes" id="UP000224629"/>
    </source>
</evidence>
<evidence type="ECO:0000313" key="2">
    <source>
        <dbReference type="EMBL" id="ATP59579.1"/>
    </source>
</evidence>
<dbReference type="EMBL" id="CP024161">
    <property type="protein sequence ID" value="ATP59579.1"/>
    <property type="molecule type" value="Genomic_DNA"/>
</dbReference>
<feature type="compositionally biased region" description="Polar residues" evidence="1">
    <location>
        <begin position="912"/>
        <end position="921"/>
    </location>
</feature>